<evidence type="ECO:0000313" key="12">
    <source>
        <dbReference type="Proteomes" id="UP000077280"/>
    </source>
</evidence>
<evidence type="ECO:0000259" key="9">
    <source>
        <dbReference type="PROSITE" id="PS50929"/>
    </source>
</evidence>
<dbReference type="RefSeq" id="WP_068807585.1">
    <property type="nucleotide sequence ID" value="NZ_LXND01000069.1"/>
</dbReference>
<keyword evidence="4 10" id="KW-0067">ATP-binding</keyword>
<evidence type="ECO:0000313" key="13">
    <source>
        <dbReference type="Proteomes" id="UP001275867"/>
    </source>
</evidence>
<evidence type="ECO:0000256" key="7">
    <source>
        <dbReference type="SAM" id="Phobius"/>
    </source>
</evidence>
<organism evidence="10 13">
    <name type="scientific">Pediococcus parvulus</name>
    <dbReference type="NCBI Taxonomy" id="54062"/>
    <lineage>
        <taxon>Bacteria</taxon>
        <taxon>Bacillati</taxon>
        <taxon>Bacillota</taxon>
        <taxon>Bacilli</taxon>
        <taxon>Lactobacillales</taxon>
        <taxon>Lactobacillaceae</taxon>
        <taxon>Pediococcus</taxon>
    </lineage>
</organism>
<evidence type="ECO:0000256" key="6">
    <source>
        <dbReference type="ARBA" id="ARBA00023136"/>
    </source>
</evidence>
<evidence type="ECO:0000259" key="8">
    <source>
        <dbReference type="PROSITE" id="PS50893"/>
    </source>
</evidence>
<dbReference type="PROSITE" id="PS00211">
    <property type="entry name" value="ABC_TRANSPORTER_1"/>
    <property type="match status" value="1"/>
</dbReference>
<evidence type="ECO:0000256" key="5">
    <source>
        <dbReference type="ARBA" id="ARBA00022989"/>
    </source>
</evidence>
<protein>
    <submittedName>
        <fullName evidence="10">ATP-binding cassette domain-containing protein</fullName>
    </submittedName>
</protein>
<feature type="domain" description="ABC transporter" evidence="8">
    <location>
        <begin position="331"/>
        <end position="538"/>
    </location>
</feature>
<dbReference type="PROSITE" id="PS00675">
    <property type="entry name" value="SIGMA54_INTERACT_1"/>
    <property type="match status" value="1"/>
</dbReference>
<dbReference type="SUPFAM" id="SSF52540">
    <property type="entry name" value="P-loop containing nucleoside triphosphate hydrolases"/>
    <property type="match status" value="1"/>
</dbReference>
<evidence type="ECO:0000256" key="1">
    <source>
        <dbReference type="ARBA" id="ARBA00004651"/>
    </source>
</evidence>
<evidence type="ECO:0000256" key="4">
    <source>
        <dbReference type="ARBA" id="ARBA00022840"/>
    </source>
</evidence>
<keyword evidence="2 7" id="KW-0812">Transmembrane</keyword>
<feature type="transmembrane region" description="Helical" evidence="7">
    <location>
        <begin position="143"/>
        <end position="167"/>
    </location>
</feature>
<dbReference type="CDD" id="cd07346">
    <property type="entry name" value="ABC_6TM_exporters"/>
    <property type="match status" value="1"/>
</dbReference>
<dbReference type="GO" id="GO:0005524">
    <property type="term" value="F:ATP binding"/>
    <property type="evidence" value="ECO:0007669"/>
    <property type="project" value="UniProtKB-KW"/>
</dbReference>
<dbReference type="GO" id="GO:0016887">
    <property type="term" value="F:ATP hydrolysis activity"/>
    <property type="evidence" value="ECO:0007669"/>
    <property type="project" value="InterPro"/>
</dbReference>
<dbReference type="GO" id="GO:0015421">
    <property type="term" value="F:ABC-type oligopeptide transporter activity"/>
    <property type="evidence" value="ECO:0007669"/>
    <property type="project" value="TreeGrafter"/>
</dbReference>
<dbReference type="Proteomes" id="UP001275867">
    <property type="component" value="Unassembled WGS sequence"/>
</dbReference>
<dbReference type="EMBL" id="LXND01000069">
    <property type="protein sequence ID" value="OAD63480.1"/>
    <property type="molecule type" value="Genomic_DNA"/>
</dbReference>
<accession>A0AAP5TBB5</accession>
<keyword evidence="6 7" id="KW-0472">Membrane</keyword>
<dbReference type="Pfam" id="PF00664">
    <property type="entry name" value="ABC_membrane"/>
    <property type="match status" value="1"/>
</dbReference>
<dbReference type="Proteomes" id="UP000077280">
    <property type="component" value="Unassembled WGS sequence"/>
</dbReference>
<dbReference type="InterPro" id="IPR017871">
    <property type="entry name" value="ABC_transporter-like_CS"/>
</dbReference>
<dbReference type="PANTHER" id="PTHR43394:SF1">
    <property type="entry name" value="ATP-BINDING CASSETTE SUB-FAMILY B MEMBER 10, MITOCHONDRIAL"/>
    <property type="match status" value="1"/>
</dbReference>
<dbReference type="PROSITE" id="PS50929">
    <property type="entry name" value="ABC_TM1F"/>
    <property type="match status" value="1"/>
</dbReference>
<comment type="subcellular location">
    <subcellularLocation>
        <location evidence="1">Cell membrane</location>
        <topology evidence="1">Multi-pass membrane protein</topology>
    </subcellularLocation>
</comment>
<dbReference type="CDD" id="cd03228">
    <property type="entry name" value="ABCC_MRP_Like"/>
    <property type="match status" value="1"/>
</dbReference>
<comment type="caution">
    <text evidence="10">The sequence shown here is derived from an EMBL/GenBank/DDBJ whole genome shotgun (WGS) entry which is preliminary data.</text>
</comment>
<dbReference type="GO" id="GO:0005886">
    <property type="term" value="C:plasma membrane"/>
    <property type="evidence" value="ECO:0007669"/>
    <property type="project" value="UniProtKB-SubCell"/>
</dbReference>
<dbReference type="Gene3D" id="1.20.1560.10">
    <property type="entry name" value="ABC transporter type 1, transmembrane domain"/>
    <property type="match status" value="1"/>
</dbReference>
<dbReference type="SMART" id="SM00382">
    <property type="entry name" value="AAA"/>
    <property type="match status" value="1"/>
</dbReference>
<dbReference type="Gene3D" id="3.40.50.300">
    <property type="entry name" value="P-loop containing nucleotide triphosphate hydrolases"/>
    <property type="match status" value="1"/>
</dbReference>
<dbReference type="InterPro" id="IPR003439">
    <property type="entry name" value="ABC_transporter-like_ATP-bd"/>
</dbReference>
<sequence length="538" mass="60757">MKVKEKKYLISLFKNKFFVPLWIVGIMGAISEFFLAYKLNILMNYLSEKQVDQFWKSAIYLIGLSLVIGICKLFTVSQQGRLKQKIEFDLSNNLIKNVFVKKTISVEKMGKGGWITILNSDVPLLSGVVPETFTNLLIGLSSFLSAIVFGFLSSWMLTCFILILSFFSMAIPRLTGKLITVTQENTQHSREDMQEIMLQVFGGKSLLRSFFAERFGLNLFKEKYQRYTGDQLINAKSQWRMNSISLAAGFIFDVTPLVFSIYLISVHALTLGQFMGFNVLNANFTWAFYQLPGLYANWARQKASLKRVVKFLASDQIKPIDNNNLHSVNSFGLQRVSFRYPKNEDWVLKDASIFINLKNRQKILLVGESGAGKTTVIKLLMGLYEPNSGKISGIGIDENIEQKVNPISLVSYVPQETEIFSDTVRNNLLLGRKVPEAELSTVIQKVGLRSLIDGLPNKLETQIFGGDNMNLSAGQLQKIGLARALLAKRPLIVLDEPTANLDQTSEKDFLRVLSQLPMGIFMISHRDSVETDWLTKKC</sequence>
<dbReference type="InterPro" id="IPR039421">
    <property type="entry name" value="Type_1_exporter"/>
</dbReference>
<reference evidence="10" key="2">
    <citation type="submission" date="2019-10" db="EMBL/GenBank/DDBJ databases">
        <title>Malate fermentation in French cider.</title>
        <authorList>
            <person name="Cousin F.J."/>
            <person name="Medina Fernandez S."/>
            <person name="Misery B."/>
            <person name="Laplace J.-M."/>
            <person name="Cretenet M."/>
        </authorList>
    </citation>
    <scope>NUCLEOTIDE SEQUENCE</scope>
    <source>
        <strain evidence="10">UCMA15901</strain>
    </source>
</reference>
<dbReference type="PANTHER" id="PTHR43394">
    <property type="entry name" value="ATP-DEPENDENT PERMEASE MDL1, MITOCHONDRIAL"/>
    <property type="match status" value="1"/>
</dbReference>
<feature type="transmembrane region" description="Helical" evidence="7">
    <location>
        <begin position="17"/>
        <end position="37"/>
    </location>
</feature>
<dbReference type="InterPro" id="IPR027417">
    <property type="entry name" value="P-loop_NTPase"/>
</dbReference>
<dbReference type="InterPro" id="IPR011527">
    <property type="entry name" value="ABC1_TM_dom"/>
</dbReference>
<feature type="domain" description="ABC transmembrane type-1" evidence="9">
    <location>
        <begin position="23"/>
        <end position="300"/>
    </location>
</feature>
<evidence type="ECO:0000256" key="2">
    <source>
        <dbReference type="ARBA" id="ARBA00022692"/>
    </source>
</evidence>
<dbReference type="AlphaFoldDB" id="A0AAP5TBB5"/>
<dbReference type="EMBL" id="WERX01000010">
    <property type="protein sequence ID" value="MDV7694127.1"/>
    <property type="molecule type" value="Genomic_DNA"/>
</dbReference>
<keyword evidence="12" id="KW-1185">Reference proteome</keyword>
<reference evidence="11 12" key="1">
    <citation type="submission" date="2016-05" db="EMBL/GenBank/DDBJ databases">
        <title>Draft genome sequence of Pediococcus parvulus 2.6, a probiotic beta-glucan producer strain.</title>
        <authorList>
            <person name="Mohedano M.L."/>
            <person name="Perez-Ramos A."/>
            <person name="Duenas M.T."/>
            <person name="Lamontanara A."/>
            <person name="Orru L."/>
            <person name="Spano G."/>
            <person name="Capozzi V."/>
            <person name="Lopez P."/>
        </authorList>
    </citation>
    <scope>NUCLEOTIDE SEQUENCE [LARGE SCALE GENOMIC DNA]</scope>
    <source>
        <strain evidence="11 12">2.6</strain>
    </source>
</reference>
<dbReference type="InterPro" id="IPR025662">
    <property type="entry name" value="Sigma_54_int_dom_ATP-bd_1"/>
</dbReference>
<dbReference type="PROSITE" id="PS50893">
    <property type="entry name" value="ABC_TRANSPORTER_2"/>
    <property type="match status" value="1"/>
</dbReference>
<dbReference type="Pfam" id="PF00005">
    <property type="entry name" value="ABC_tran"/>
    <property type="match status" value="1"/>
</dbReference>
<dbReference type="InterPro" id="IPR036640">
    <property type="entry name" value="ABC1_TM_sf"/>
</dbReference>
<feature type="transmembrane region" description="Helical" evidence="7">
    <location>
        <begin position="244"/>
        <end position="265"/>
    </location>
</feature>
<keyword evidence="5 7" id="KW-1133">Transmembrane helix</keyword>
<evidence type="ECO:0000256" key="3">
    <source>
        <dbReference type="ARBA" id="ARBA00022741"/>
    </source>
</evidence>
<keyword evidence="3" id="KW-0547">Nucleotide-binding</keyword>
<proteinExistence type="predicted"/>
<evidence type="ECO:0000313" key="10">
    <source>
        <dbReference type="EMBL" id="MDV7694127.1"/>
    </source>
</evidence>
<dbReference type="SUPFAM" id="SSF90123">
    <property type="entry name" value="ABC transporter transmembrane region"/>
    <property type="match status" value="1"/>
</dbReference>
<feature type="transmembrane region" description="Helical" evidence="7">
    <location>
        <begin position="58"/>
        <end position="75"/>
    </location>
</feature>
<dbReference type="InterPro" id="IPR003593">
    <property type="entry name" value="AAA+_ATPase"/>
</dbReference>
<gene>
    <name evidence="11" type="ORF">A7K95_09080</name>
    <name evidence="10" type="ORF">GA842_04345</name>
</gene>
<name>A0AAP5TBB5_9LACO</name>
<evidence type="ECO:0000313" key="11">
    <source>
        <dbReference type="EMBL" id="OAD63480.1"/>
    </source>
</evidence>